<evidence type="ECO:0000256" key="11">
    <source>
        <dbReference type="ARBA" id="ARBA00024420"/>
    </source>
</evidence>
<organism evidence="13 14">
    <name type="scientific">Stentor coeruleus</name>
    <dbReference type="NCBI Taxonomy" id="5963"/>
    <lineage>
        <taxon>Eukaryota</taxon>
        <taxon>Sar</taxon>
        <taxon>Alveolata</taxon>
        <taxon>Ciliophora</taxon>
        <taxon>Postciliodesmatophora</taxon>
        <taxon>Heterotrichea</taxon>
        <taxon>Heterotrichida</taxon>
        <taxon>Stentoridae</taxon>
        <taxon>Stentor</taxon>
    </lineage>
</organism>
<proteinExistence type="inferred from homology"/>
<dbReference type="PROSITE" id="PS50290">
    <property type="entry name" value="PI3_4_KINASE_3"/>
    <property type="match status" value="1"/>
</dbReference>
<evidence type="ECO:0000256" key="8">
    <source>
        <dbReference type="ARBA" id="ARBA00022777"/>
    </source>
</evidence>
<keyword evidence="8" id="KW-0418">Kinase</keyword>
<evidence type="ECO:0000256" key="6">
    <source>
        <dbReference type="ARBA" id="ARBA00022741"/>
    </source>
</evidence>
<dbReference type="InterPro" id="IPR057564">
    <property type="entry name" value="HEAT_ATR"/>
</dbReference>
<dbReference type="InterPro" id="IPR003152">
    <property type="entry name" value="FATC_dom"/>
</dbReference>
<evidence type="ECO:0000259" key="12">
    <source>
        <dbReference type="PROSITE" id="PS50290"/>
    </source>
</evidence>
<dbReference type="SMART" id="SM01343">
    <property type="entry name" value="FATC"/>
    <property type="match status" value="1"/>
</dbReference>
<dbReference type="Gene3D" id="3.30.1010.10">
    <property type="entry name" value="Phosphatidylinositol 3-kinase Catalytic Subunit, Chain A, domain 4"/>
    <property type="match status" value="1"/>
</dbReference>
<dbReference type="GO" id="GO:0006281">
    <property type="term" value="P:DNA repair"/>
    <property type="evidence" value="ECO:0007669"/>
    <property type="project" value="TreeGrafter"/>
</dbReference>
<evidence type="ECO:0000313" key="13">
    <source>
        <dbReference type="EMBL" id="OMJ68093.1"/>
    </source>
</evidence>
<gene>
    <name evidence="13" type="ORF">SteCoe_34563</name>
</gene>
<dbReference type="PANTHER" id="PTHR11139">
    <property type="entry name" value="ATAXIA TELANGIECTASIA MUTATED ATM -RELATED"/>
    <property type="match status" value="1"/>
</dbReference>
<dbReference type="AlphaFoldDB" id="A0A1R2AU86"/>
<evidence type="ECO:0000256" key="4">
    <source>
        <dbReference type="ARBA" id="ARBA00022527"/>
    </source>
</evidence>
<sequence length="558" mass="65688">MRHGTAYYYHSMPRLLSLFYLLCKFKDTNFDPEKKDMSVIDLKFKEFYKKMIKLADYLPLFVWADRIGQVLGLINFNMIECANIVVKVLVRLINAHPAQMLWYICPLLTMKKNMENDSRQNIVKEVLDKYIEKDPVGLKKNVELIIEFLKLLTYLASVNVKKPEQVFQNILKKKSWVNNLKGLGLAMPILENFKPLEYDPKKFLYKSNLPAFNPSPSIIAQLSSKFYAFESKEKPKKIEFVDTNDKSLFFLIKHETHKDVRREHRAIDVFRYINRLFSKDPDCQRLGLRITTFCVHFIGDNSIIVEWVNKTITLRESILKTMSNEEPANYEYFKYAPPNTYNSEGFKPEDWKRFQERLRPCFHTYFTNKFTNANEWLKARTLYTRSFAVWSMIGFLIGLGDRHTENILIFDDTCELMFIDFECIFNMGRTLSQPETVLFRLTPEMQSALGLFFEDSEFIKTCAIVLNCLRSYKHLIISNFESFITDPLSVTYTNPDISDNDIDPVNTLRIIQARLDGKNNYKSDNTYYNTLQQAKALVKDASDSENLRKMWRGWAPYH</sequence>
<keyword evidence="7" id="KW-0227">DNA damage</keyword>
<keyword evidence="4" id="KW-0723">Serine/threonine-protein kinase</keyword>
<dbReference type="EC" id="2.7.11.1" evidence="3"/>
<dbReference type="Pfam" id="PF23593">
    <property type="entry name" value="HEAT_ATR"/>
    <property type="match status" value="1"/>
</dbReference>
<evidence type="ECO:0000256" key="2">
    <source>
        <dbReference type="ARBA" id="ARBA00010769"/>
    </source>
</evidence>
<dbReference type="InterPro" id="IPR050517">
    <property type="entry name" value="DDR_Repair_Kinase"/>
</dbReference>
<reference evidence="13 14" key="1">
    <citation type="submission" date="2016-11" db="EMBL/GenBank/DDBJ databases">
        <title>The macronuclear genome of Stentor coeruleus: a giant cell with tiny introns.</title>
        <authorList>
            <person name="Slabodnick M."/>
            <person name="Ruby J.G."/>
            <person name="Reiff S.B."/>
            <person name="Swart E.C."/>
            <person name="Gosai S."/>
            <person name="Prabakaran S."/>
            <person name="Witkowska E."/>
            <person name="Larue G.E."/>
            <person name="Fisher S."/>
            <person name="Freeman R.M."/>
            <person name="Gunawardena J."/>
            <person name="Chu W."/>
            <person name="Stover N.A."/>
            <person name="Gregory B.D."/>
            <person name="Nowacki M."/>
            <person name="Derisi J."/>
            <person name="Roy S.W."/>
            <person name="Marshall W.F."/>
            <person name="Sood P."/>
        </authorList>
    </citation>
    <scope>NUCLEOTIDE SEQUENCE [LARGE SCALE GENOMIC DNA]</scope>
    <source>
        <strain evidence="13">WM001</strain>
    </source>
</reference>
<evidence type="ECO:0000313" key="14">
    <source>
        <dbReference type="Proteomes" id="UP000187209"/>
    </source>
</evidence>
<dbReference type="GO" id="GO:0005694">
    <property type="term" value="C:chromosome"/>
    <property type="evidence" value="ECO:0007669"/>
    <property type="project" value="TreeGrafter"/>
</dbReference>
<evidence type="ECO:0000256" key="5">
    <source>
        <dbReference type="ARBA" id="ARBA00022679"/>
    </source>
</evidence>
<dbReference type="GO" id="GO:0004674">
    <property type="term" value="F:protein serine/threonine kinase activity"/>
    <property type="evidence" value="ECO:0007669"/>
    <property type="project" value="UniProtKB-KW"/>
</dbReference>
<dbReference type="InterPro" id="IPR036940">
    <property type="entry name" value="PI3/4_kinase_cat_sf"/>
</dbReference>
<dbReference type="Proteomes" id="UP000187209">
    <property type="component" value="Unassembled WGS sequence"/>
</dbReference>
<comment type="similarity">
    <text evidence="2">Belongs to the PI3/PI4-kinase family. ATM subfamily.</text>
</comment>
<dbReference type="PANTHER" id="PTHR11139:SF69">
    <property type="entry name" value="SERINE_THREONINE-PROTEIN KINASE ATR"/>
    <property type="match status" value="1"/>
</dbReference>
<dbReference type="EMBL" id="MPUH01001386">
    <property type="protein sequence ID" value="OMJ68093.1"/>
    <property type="molecule type" value="Genomic_DNA"/>
</dbReference>
<dbReference type="Pfam" id="PF00454">
    <property type="entry name" value="PI3_PI4_kinase"/>
    <property type="match status" value="1"/>
</dbReference>
<dbReference type="OrthoDB" id="381190at2759"/>
<comment type="caution">
    <text evidence="13">The sequence shown here is derived from an EMBL/GenBank/DDBJ whole genome shotgun (WGS) entry which is preliminary data.</text>
</comment>
<dbReference type="GO" id="GO:0005524">
    <property type="term" value="F:ATP binding"/>
    <property type="evidence" value="ECO:0007669"/>
    <property type="project" value="UniProtKB-KW"/>
</dbReference>
<dbReference type="Gene3D" id="1.10.1070.11">
    <property type="entry name" value="Phosphatidylinositol 3-/4-kinase, catalytic domain"/>
    <property type="match status" value="1"/>
</dbReference>
<dbReference type="InterPro" id="IPR011009">
    <property type="entry name" value="Kinase-like_dom_sf"/>
</dbReference>
<dbReference type="InterPro" id="IPR018936">
    <property type="entry name" value="PI3/4_kinase_CS"/>
</dbReference>
<keyword evidence="6" id="KW-0547">Nucleotide-binding</keyword>
<comment type="subcellular location">
    <subcellularLocation>
        <location evidence="1">Nucleus</location>
    </subcellularLocation>
</comment>
<name>A0A1R2AU86_9CILI</name>
<keyword evidence="10" id="KW-0539">Nucleus</keyword>
<dbReference type="GO" id="GO:0000723">
    <property type="term" value="P:telomere maintenance"/>
    <property type="evidence" value="ECO:0007669"/>
    <property type="project" value="TreeGrafter"/>
</dbReference>
<dbReference type="InterPro" id="IPR000403">
    <property type="entry name" value="PI3/4_kinase_cat_dom"/>
</dbReference>
<dbReference type="SMART" id="SM00146">
    <property type="entry name" value="PI3Kc"/>
    <property type="match status" value="1"/>
</dbReference>
<accession>A0A1R2AU86</accession>
<dbReference type="GO" id="GO:0005634">
    <property type="term" value="C:nucleus"/>
    <property type="evidence" value="ECO:0007669"/>
    <property type="project" value="UniProtKB-SubCell"/>
</dbReference>
<evidence type="ECO:0000256" key="1">
    <source>
        <dbReference type="ARBA" id="ARBA00004123"/>
    </source>
</evidence>
<keyword evidence="14" id="KW-1185">Reference proteome</keyword>
<dbReference type="SUPFAM" id="SSF56112">
    <property type="entry name" value="Protein kinase-like (PK-like)"/>
    <property type="match status" value="1"/>
</dbReference>
<dbReference type="GO" id="GO:0000077">
    <property type="term" value="P:DNA damage checkpoint signaling"/>
    <property type="evidence" value="ECO:0007669"/>
    <property type="project" value="TreeGrafter"/>
</dbReference>
<evidence type="ECO:0000256" key="10">
    <source>
        <dbReference type="ARBA" id="ARBA00023242"/>
    </source>
</evidence>
<evidence type="ECO:0000256" key="7">
    <source>
        <dbReference type="ARBA" id="ARBA00022763"/>
    </source>
</evidence>
<keyword evidence="9" id="KW-0067">ATP-binding</keyword>
<protein>
    <recommendedName>
        <fullName evidence="11">Serine/threonine-protein kinase ATR</fullName>
        <ecNumber evidence="3">2.7.11.1</ecNumber>
    </recommendedName>
</protein>
<dbReference type="PROSITE" id="PS00916">
    <property type="entry name" value="PI3_4_KINASE_2"/>
    <property type="match status" value="1"/>
</dbReference>
<evidence type="ECO:0000256" key="9">
    <source>
        <dbReference type="ARBA" id="ARBA00022840"/>
    </source>
</evidence>
<evidence type="ECO:0000256" key="3">
    <source>
        <dbReference type="ARBA" id="ARBA00012513"/>
    </source>
</evidence>
<feature type="domain" description="PI3K/PI4K catalytic" evidence="12">
    <location>
        <begin position="222"/>
        <end position="546"/>
    </location>
</feature>
<keyword evidence="5" id="KW-0808">Transferase</keyword>